<name>A0A5N5K256_9ROSI</name>
<gene>
    <name evidence="2" type="ORF">DKX38_023171</name>
</gene>
<evidence type="ECO:0008006" key="4">
    <source>
        <dbReference type="Google" id="ProtNLM"/>
    </source>
</evidence>
<organism evidence="2 3">
    <name type="scientific">Salix brachista</name>
    <dbReference type="NCBI Taxonomy" id="2182728"/>
    <lineage>
        <taxon>Eukaryota</taxon>
        <taxon>Viridiplantae</taxon>
        <taxon>Streptophyta</taxon>
        <taxon>Embryophyta</taxon>
        <taxon>Tracheophyta</taxon>
        <taxon>Spermatophyta</taxon>
        <taxon>Magnoliopsida</taxon>
        <taxon>eudicotyledons</taxon>
        <taxon>Gunneridae</taxon>
        <taxon>Pentapetalae</taxon>
        <taxon>rosids</taxon>
        <taxon>fabids</taxon>
        <taxon>Malpighiales</taxon>
        <taxon>Salicaceae</taxon>
        <taxon>Saliceae</taxon>
        <taxon>Salix</taxon>
    </lineage>
</organism>
<reference evidence="3" key="1">
    <citation type="journal article" date="2019" name="Gigascience">
        <title>De novo genome assembly of the endangered Acer yangbiense, a plant species with extremely small populations endemic to Yunnan Province, China.</title>
        <authorList>
            <person name="Yang J."/>
            <person name="Wariss H.M."/>
            <person name="Tao L."/>
            <person name="Zhang R."/>
            <person name="Yun Q."/>
            <person name="Hollingsworth P."/>
            <person name="Dao Z."/>
            <person name="Luo G."/>
            <person name="Guo H."/>
            <person name="Ma Y."/>
            <person name="Sun W."/>
        </authorList>
    </citation>
    <scope>NUCLEOTIDE SEQUENCE [LARGE SCALE GENOMIC DNA]</scope>
    <source>
        <strain evidence="3">cv. br00</strain>
    </source>
</reference>
<proteinExistence type="predicted"/>
<dbReference type="Proteomes" id="UP000326939">
    <property type="component" value="Chromosome 15"/>
</dbReference>
<feature type="signal peptide" evidence="1">
    <location>
        <begin position="1"/>
        <end position="25"/>
    </location>
</feature>
<keyword evidence="1" id="KW-0732">Signal</keyword>
<evidence type="ECO:0000313" key="2">
    <source>
        <dbReference type="EMBL" id="KAB5525422.1"/>
    </source>
</evidence>
<sequence length="91" mass="10214">MARSPLHLILLFVWLLVLLMDGVYASDGDADPIYNLTTDELVIGKFLNIKDVNLGWLEFKTSSFSAAFGQCVRSNKERKPGCLGVLPWRID</sequence>
<accession>A0A5N5K256</accession>
<dbReference type="AlphaFoldDB" id="A0A5N5K256"/>
<feature type="chain" id="PRO_5024417051" description="Transmembrane protein" evidence="1">
    <location>
        <begin position="26"/>
        <end position="91"/>
    </location>
</feature>
<evidence type="ECO:0000313" key="3">
    <source>
        <dbReference type="Proteomes" id="UP000326939"/>
    </source>
</evidence>
<dbReference type="EMBL" id="VDCV01000015">
    <property type="protein sequence ID" value="KAB5525422.1"/>
    <property type="molecule type" value="Genomic_DNA"/>
</dbReference>
<evidence type="ECO:0000256" key="1">
    <source>
        <dbReference type="SAM" id="SignalP"/>
    </source>
</evidence>
<keyword evidence="3" id="KW-1185">Reference proteome</keyword>
<comment type="caution">
    <text evidence="2">The sequence shown here is derived from an EMBL/GenBank/DDBJ whole genome shotgun (WGS) entry which is preliminary data.</text>
</comment>
<protein>
    <recommendedName>
        <fullName evidence="4">Transmembrane protein</fullName>
    </recommendedName>
</protein>